<comment type="catalytic activity">
    <reaction evidence="5 6">
        <text>queuosine 5'-phosphate + H2O = queuine + D-ribose 5-phosphate</text>
        <dbReference type="Rhea" id="RHEA:75387"/>
        <dbReference type="ChEBI" id="CHEBI:15377"/>
        <dbReference type="ChEBI" id="CHEBI:17433"/>
        <dbReference type="ChEBI" id="CHEBI:78346"/>
        <dbReference type="ChEBI" id="CHEBI:194371"/>
    </reaction>
    <physiologicalReaction direction="left-to-right" evidence="5 6">
        <dbReference type="Rhea" id="RHEA:75388"/>
    </physiologicalReaction>
</comment>
<dbReference type="GO" id="GO:0006400">
    <property type="term" value="P:tRNA modification"/>
    <property type="evidence" value="ECO:0007669"/>
    <property type="project" value="TreeGrafter"/>
</dbReference>
<name>A0A5N6KSB8_9ROSI</name>
<dbReference type="PANTHER" id="PTHR21314:SF0">
    <property type="entry name" value="QUEUOSINE 5'-PHOSPHATE N-GLYCOSYLASE_HYDROLASE"/>
    <property type="match status" value="1"/>
</dbReference>
<reference evidence="8 9" key="1">
    <citation type="submission" date="2019-06" db="EMBL/GenBank/DDBJ databases">
        <title>A chromosomal-level reference genome of Carpinus fangiana (Coryloideae, Betulaceae).</title>
        <authorList>
            <person name="Yang X."/>
            <person name="Wang Z."/>
            <person name="Zhang L."/>
            <person name="Hao G."/>
            <person name="Liu J."/>
            <person name="Yang Y."/>
        </authorList>
    </citation>
    <scope>NUCLEOTIDE SEQUENCE [LARGE SCALE GENOMIC DNA]</scope>
    <source>
        <strain evidence="8">Cfa_2016G</strain>
        <tissue evidence="8">Leaf</tissue>
    </source>
</reference>
<dbReference type="EMBL" id="VIBQ01000012">
    <property type="protein sequence ID" value="KAB8342740.1"/>
    <property type="molecule type" value="Genomic_DNA"/>
</dbReference>
<keyword evidence="9" id="KW-1185">Reference proteome</keyword>
<comment type="caution">
    <text evidence="8">The sequence shown here is derived from an EMBL/GenBank/DDBJ whole genome shotgun (WGS) entry which is preliminary data.</text>
</comment>
<evidence type="ECO:0000256" key="1">
    <source>
        <dbReference type="ARBA" id="ARBA00022801"/>
    </source>
</evidence>
<evidence type="ECO:0000256" key="6">
    <source>
        <dbReference type="RuleBase" id="RU365002"/>
    </source>
</evidence>
<evidence type="ECO:0000313" key="9">
    <source>
        <dbReference type="Proteomes" id="UP000327013"/>
    </source>
</evidence>
<dbReference type="OrthoDB" id="416777at2759"/>
<sequence length="343" mass="38457">MAEGDYDNPTFDLLSAFKSRFGLSADAAADGPPTTGVLASAERVYDNSIDVSISMAGTRIAADRIWTAMQAAPSAYSAASPNAAWAVHELHPTVREFGVRGCVDFVFTMDLLNFCFWSDEEVEQGRFAVEYRGQRWTGYWSMVAGLRRALDEGVPITSSDFWQSEEECTLDCLKGVFRSAVDGQEMPLLKERLEVLREAGRVLYENFSCNPVNIITRSDGSAARLVNLLVEHFPSFRDTTTYDEERVKLLKRAQILVADLWACFDGGIPPADLDTLTIEDEDIISAFDFDDMHELTAFPDYRIPQMLHNLGVLSYSPPLDSAIRRKARDHQAAPKSRRQRHHD</sequence>
<dbReference type="PANTHER" id="PTHR21314">
    <property type="entry name" value="QUEUOSINE 5'-PHOSPHATE N-GLYCOSYLASE_HYDROLASE-RELATED"/>
    <property type="match status" value="1"/>
</dbReference>
<evidence type="ECO:0000256" key="4">
    <source>
        <dbReference type="ARBA" id="ARBA00035393"/>
    </source>
</evidence>
<comment type="function">
    <text evidence="6">Catalyzes the hydrolysis of queuosine 5'-phosphate, releasing the nucleobase queuine (q). Is required for salvage of queuine from exogenous queuosine (Q) that is imported and then converted to queuosine 5'-phosphate intracellularly.</text>
</comment>
<organism evidence="8 9">
    <name type="scientific">Carpinus fangiana</name>
    <dbReference type="NCBI Taxonomy" id="176857"/>
    <lineage>
        <taxon>Eukaryota</taxon>
        <taxon>Viridiplantae</taxon>
        <taxon>Streptophyta</taxon>
        <taxon>Embryophyta</taxon>
        <taxon>Tracheophyta</taxon>
        <taxon>Spermatophyta</taxon>
        <taxon>Magnoliopsida</taxon>
        <taxon>eudicotyledons</taxon>
        <taxon>Gunneridae</taxon>
        <taxon>Pentapetalae</taxon>
        <taxon>rosids</taxon>
        <taxon>fabids</taxon>
        <taxon>Fagales</taxon>
        <taxon>Betulaceae</taxon>
        <taxon>Carpinus</taxon>
    </lineage>
</organism>
<evidence type="ECO:0000256" key="7">
    <source>
        <dbReference type="SAM" id="MobiDB-lite"/>
    </source>
</evidence>
<comment type="similarity">
    <text evidence="2 6">Belongs to the QNG1 protein family.</text>
</comment>
<dbReference type="InterPro" id="IPR019438">
    <property type="entry name" value="Q_salvage"/>
</dbReference>
<protein>
    <recommendedName>
        <fullName evidence="3 6">Queuosine 5'-phosphate N-glycosylase/hydrolase</fullName>
        <ecNumber evidence="6">3.2.2.-</ecNumber>
    </recommendedName>
    <alternativeName>
        <fullName evidence="4 6">Queuosine-nucleotide N-glycosylase/hydrolase</fullName>
    </alternativeName>
</protein>
<evidence type="ECO:0000313" key="8">
    <source>
        <dbReference type="EMBL" id="KAB8342740.1"/>
    </source>
</evidence>
<dbReference type="EC" id="3.2.2.-" evidence="6"/>
<dbReference type="GO" id="GO:0016787">
    <property type="term" value="F:hydrolase activity"/>
    <property type="evidence" value="ECO:0007669"/>
    <property type="project" value="UniProtKB-KW"/>
</dbReference>
<evidence type="ECO:0000256" key="2">
    <source>
        <dbReference type="ARBA" id="ARBA00035119"/>
    </source>
</evidence>
<accession>A0A5N6KSB8</accession>
<keyword evidence="1 6" id="KW-0378">Hydrolase</keyword>
<dbReference type="Pfam" id="PF10343">
    <property type="entry name" value="Q_salvage"/>
    <property type="match status" value="1"/>
</dbReference>
<dbReference type="AlphaFoldDB" id="A0A5N6KSB8"/>
<feature type="region of interest" description="Disordered" evidence="7">
    <location>
        <begin position="324"/>
        <end position="343"/>
    </location>
</feature>
<dbReference type="Proteomes" id="UP000327013">
    <property type="component" value="Unassembled WGS sequence"/>
</dbReference>
<proteinExistence type="inferred from homology"/>
<evidence type="ECO:0000256" key="3">
    <source>
        <dbReference type="ARBA" id="ARBA00035306"/>
    </source>
</evidence>
<gene>
    <name evidence="8" type="ORF">FH972_022338</name>
</gene>
<evidence type="ECO:0000256" key="5">
    <source>
        <dbReference type="ARBA" id="ARBA00048204"/>
    </source>
</evidence>